<organism evidence="2 3">
    <name type="scientific">Mytilus coruscus</name>
    <name type="common">Sea mussel</name>
    <dbReference type="NCBI Taxonomy" id="42192"/>
    <lineage>
        <taxon>Eukaryota</taxon>
        <taxon>Metazoa</taxon>
        <taxon>Spiralia</taxon>
        <taxon>Lophotrochozoa</taxon>
        <taxon>Mollusca</taxon>
        <taxon>Bivalvia</taxon>
        <taxon>Autobranchia</taxon>
        <taxon>Pteriomorphia</taxon>
        <taxon>Mytilida</taxon>
        <taxon>Mytiloidea</taxon>
        <taxon>Mytilidae</taxon>
        <taxon>Mytilinae</taxon>
        <taxon>Mytilus</taxon>
    </lineage>
</organism>
<dbReference type="InterPro" id="IPR057456">
    <property type="entry name" value="Znf_C17orf113"/>
</dbReference>
<dbReference type="PANTHER" id="PTHR46880">
    <property type="entry name" value="RAS-ASSOCIATING DOMAIN-CONTAINING PROTEIN"/>
    <property type="match status" value="1"/>
</dbReference>
<dbReference type="PANTHER" id="PTHR46880:SF5">
    <property type="entry name" value="DUF4371 DOMAIN-CONTAINING PROTEIN"/>
    <property type="match status" value="1"/>
</dbReference>
<dbReference type="Pfam" id="PF25431">
    <property type="entry name" value="zf-C17orf113"/>
    <property type="match status" value="1"/>
</dbReference>
<proteinExistence type="predicted"/>
<sequence length="436" mass="48868">MEKLAVTQVYVWPSITSKLSFDKQKDISLLFSATYAMNKVFSVNCIMSVPMLQNQTCSTFIEMQIEELGWDGKIGVTITDYEKKLEEPSNEIDEPEKIIPVTQDVACSSEISLSTKHSSEDTPNHNTTSSSSIKLILSTMFDDTSKVHNKIICQENCTSLSNDEIKRLSGQEDKFQHHWLQDKAILFCSKTTYWWLVYVEGSGMYCLLCEKHHSINTQNKATSFGENPSVRMMKSALLDHISSKKQQGPIEAEMLSRVSIFQKELTEKSKVENNVLFMTFSAIYWLAKEGIANEKLLEKIGLQTENDLVEKVKAADCFSVLLDDSSDVSTIEQMICYVNFWNGNTCDINFLFIENVLKNASSANAENLYKGVKSKLESLGLDIRKLSGDSTDGASVMVGKKGGLVKKMKDDNPALVAIHYICHRLALACVDTNADL</sequence>
<evidence type="ECO:0000313" key="2">
    <source>
        <dbReference type="EMBL" id="CAC5410351.1"/>
    </source>
</evidence>
<keyword evidence="3" id="KW-1185">Reference proteome</keyword>
<feature type="domain" description="C17orf113 probable zinc finger" evidence="1">
    <location>
        <begin position="194"/>
        <end position="245"/>
    </location>
</feature>
<reference evidence="2 3" key="1">
    <citation type="submission" date="2020-06" db="EMBL/GenBank/DDBJ databases">
        <authorList>
            <person name="Li R."/>
            <person name="Bekaert M."/>
        </authorList>
    </citation>
    <scope>NUCLEOTIDE SEQUENCE [LARGE SCALE GENOMIC DNA]</scope>
    <source>
        <strain evidence="3">wild</strain>
    </source>
</reference>
<gene>
    <name evidence="2" type="ORF">MCOR_43546</name>
</gene>
<dbReference type="AlphaFoldDB" id="A0A6J8DS87"/>
<name>A0A6J8DS87_MYTCO</name>
<dbReference type="EMBL" id="CACVKT020007769">
    <property type="protein sequence ID" value="CAC5410351.1"/>
    <property type="molecule type" value="Genomic_DNA"/>
</dbReference>
<evidence type="ECO:0000259" key="1">
    <source>
        <dbReference type="Pfam" id="PF25431"/>
    </source>
</evidence>
<evidence type="ECO:0000313" key="3">
    <source>
        <dbReference type="Proteomes" id="UP000507470"/>
    </source>
</evidence>
<protein>
    <recommendedName>
        <fullName evidence="1">C17orf113 probable zinc finger domain-containing protein</fullName>
    </recommendedName>
</protein>
<dbReference type="OrthoDB" id="10063846at2759"/>
<accession>A0A6J8DS87</accession>
<dbReference type="Proteomes" id="UP000507470">
    <property type="component" value="Unassembled WGS sequence"/>
</dbReference>